<dbReference type="GO" id="GO:0005886">
    <property type="term" value="C:plasma membrane"/>
    <property type="evidence" value="ECO:0007669"/>
    <property type="project" value="TreeGrafter"/>
</dbReference>
<keyword evidence="7 11" id="KW-0406">Ion transport</keyword>
<evidence type="ECO:0000256" key="3">
    <source>
        <dbReference type="ARBA" id="ARBA00022461"/>
    </source>
</evidence>
<keyword evidence="13" id="KW-1185">Reference proteome</keyword>
<dbReference type="GeneID" id="106179008"/>
<keyword evidence="6" id="KW-0915">Sodium</keyword>
<evidence type="ECO:0000256" key="11">
    <source>
        <dbReference type="RuleBase" id="RU000679"/>
    </source>
</evidence>
<evidence type="ECO:0000256" key="12">
    <source>
        <dbReference type="SAM" id="Phobius"/>
    </source>
</evidence>
<evidence type="ECO:0000256" key="5">
    <source>
        <dbReference type="ARBA" id="ARBA00022989"/>
    </source>
</evidence>
<dbReference type="RefSeq" id="XP_013417917.1">
    <property type="nucleotide sequence ID" value="XM_013562463.1"/>
</dbReference>
<evidence type="ECO:0000256" key="10">
    <source>
        <dbReference type="ARBA" id="ARBA00023303"/>
    </source>
</evidence>
<evidence type="ECO:0000256" key="4">
    <source>
        <dbReference type="ARBA" id="ARBA00022692"/>
    </source>
</evidence>
<reference evidence="14" key="1">
    <citation type="submission" date="2025-08" db="UniProtKB">
        <authorList>
            <consortium name="RefSeq"/>
        </authorList>
    </citation>
    <scope>IDENTIFICATION</scope>
    <source>
        <tissue evidence="14">Gonads</tissue>
    </source>
</reference>
<dbReference type="PRINTS" id="PR01078">
    <property type="entry name" value="AMINACHANNEL"/>
</dbReference>
<dbReference type="InParanoid" id="A0A1S3K5Y1"/>
<keyword evidence="8 12" id="KW-0472">Membrane</keyword>
<organism evidence="13 14">
    <name type="scientific">Lingula anatina</name>
    <name type="common">Brachiopod</name>
    <name type="synonym">Lingula unguis</name>
    <dbReference type="NCBI Taxonomy" id="7574"/>
    <lineage>
        <taxon>Eukaryota</taxon>
        <taxon>Metazoa</taxon>
        <taxon>Spiralia</taxon>
        <taxon>Lophotrochozoa</taxon>
        <taxon>Brachiopoda</taxon>
        <taxon>Linguliformea</taxon>
        <taxon>Lingulata</taxon>
        <taxon>Lingulida</taxon>
        <taxon>Linguloidea</taxon>
        <taxon>Lingulidae</taxon>
        <taxon>Lingula</taxon>
    </lineage>
</organism>
<proteinExistence type="inferred from homology"/>
<keyword evidence="5 12" id="KW-1133">Transmembrane helix</keyword>
<dbReference type="PANTHER" id="PTHR11690">
    <property type="entry name" value="AMILORIDE-SENSITIVE SODIUM CHANNEL-RELATED"/>
    <property type="match status" value="1"/>
</dbReference>
<dbReference type="Gene3D" id="2.60.470.10">
    <property type="entry name" value="Acid-sensing ion channels like domains"/>
    <property type="match status" value="1"/>
</dbReference>
<comment type="subcellular location">
    <subcellularLocation>
        <location evidence="1">Membrane</location>
        <topology evidence="1">Multi-pass membrane protein</topology>
    </subcellularLocation>
</comment>
<name>A0A1S3K5Y1_LINAN</name>
<dbReference type="KEGG" id="lak:106179008"/>
<evidence type="ECO:0000256" key="9">
    <source>
        <dbReference type="ARBA" id="ARBA00023201"/>
    </source>
</evidence>
<dbReference type="AlphaFoldDB" id="A0A1S3K5Y1"/>
<sequence>MVDREEKCQGNRGGVVCSLPKTNRTSPKSELREDNIRIADTTKKETDTAKAAIIAFAQSASVLGLKNAVDPNSSLFRRLLWLCCVLAGTGFLIFHMWNRIIYYSTNPVAVNMEVEYKSSLEFPAVTICNNNVFLNSSLNTSVDRDIAYTYILGGQVKDRLQRIEHVNFSDYNWTEFFKKHSHKAKNMFSFGQDCLWSTRPLSPANFTERVTPIGTCYTFNAGSSPKLSTNFASKYAGLDLLLDAELDEYWPITVEAGFTIMIHEQDDVPVPPLLGIPVAPGGIVDLVLSVKQVENLPPPHGKCQERQLAYFDKFSTVNCIEECFFNLTLKQCSCQVPWGRYHDDVPECSPVELLPCWDVDFETFSIALNRCGCHAPCSETIYEYTMFSSKMADGYKHGLVARHPGTTVEYIDRNLLKLRVFYKSLTVEKITQQEAYSMLALFADIGGALGLVLGSTLMTAVEIVDFCAVLAVRYLLGKKI</sequence>
<keyword evidence="3 11" id="KW-0894">Sodium channel</keyword>
<dbReference type="OrthoDB" id="6157104at2759"/>
<gene>
    <name evidence="14" type="primary">LOC106179008</name>
</gene>
<feature type="transmembrane region" description="Helical" evidence="12">
    <location>
        <begin position="79"/>
        <end position="97"/>
    </location>
</feature>
<evidence type="ECO:0000256" key="8">
    <source>
        <dbReference type="ARBA" id="ARBA00023136"/>
    </source>
</evidence>
<dbReference type="Proteomes" id="UP000085678">
    <property type="component" value="Unplaced"/>
</dbReference>
<comment type="similarity">
    <text evidence="11">Belongs to the amiloride-sensitive sodium channel (TC 1.A.6) family.</text>
</comment>
<keyword evidence="4 11" id="KW-0812">Transmembrane</keyword>
<dbReference type="FunCoup" id="A0A1S3K5Y1">
    <property type="interactions" value="56"/>
</dbReference>
<keyword evidence="10 11" id="KW-0407">Ion channel</keyword>
<evidence type="ECO:0000256" key="7">
    <source>
        <dbReference type="ARBA" id="ARBA00023065"/>
    </source>
</evidence>
<evidence type="ECO:0000256" key="2">
    <source>
        <dbReference type="ARBA" id="ARBA00022448"/>
    </source>
</evidence>
<evidence type="ECO:0000313" key="14">
    <source>
        <dbReference type="RefSeq" id="XP_013417917.1"/>
    </source>
</evidence>
<evidence type="ECO:0000313" key="13">
    <source>
        <dbReference type="Proteomes" id="UP000085678"/>
    </source>
</evidence>
<keyword evidence="2 11" id="KW-0813">Transport</keyword>
<dbReference type="InterPro" id="IPR001873">
    <property type="entry name" value="ENaC"/>
</dbReference>
<keyword evidence="9 11" id="KW-0739">Sodium transport</keyword>
<dbReference type="GO" id="GO:0015280">
    <property type="term" value="F:ligand-gated sodium channel activity"/>
    <property type="evidence" value="ECO:0007669"/>
    <property type="project" value="TreeGrafter"/>
</dbReference>
<protein>
    <submittedName>
        <fullName evidence="14">Acid-sensing ion channel 1-like</fullName>
    </submittedName>
</protein>
<accession>A0A1S3K5Y1</accession>
<dbReference type="Gene3D" id="1.10.287.770">
    <property type="entry name" value="YojJ-like"/>
    <property type="match status" value="1"/>
</dbReference>
<evidence type="ECO:0000256" key="1">
    <source>
        <dbReference type="ARBA" id="ARBA00004141"/>
    </source>
</evidence>
<evidence type="ECO:0000256" key="6">
    <source>
        <dbReference type="ARBA" id="ARBA00023053"/>
    </source>
</evidence>
<dbReference type="Pfam" id="PF00858">
    <property type="entry name" value="ASC"/>
    <property type="match status" value="1"/>
</dbReference>